<evidence type="ECO:0000313" key="4">
    <source>
        <dbReference type="EMBL" id="CAA7266896.1"/>
    </source>
</evidence>
<keyword evidence="2" id="KW-0597">Phosphoprotein</keyword>
<gene>
    <name evidence="4" type="ORF">AAE3_LOCUS9071</name>
</gene>
<dbReference type="PANTHER" id="PTHR43439">
    <property type="entry name" value="PHENYLACETATE-COENZYME A LIGASE"/>
    <property type="match status" value="1"/>
</dbReference>
<dbReference type="Pfam" id="PF00501">
    <property type="entry name" value="AMP-binding"/>
    <property type="match status" value="1"/>
</dbReference>
<organism evidence="4 5">
    <name type="scientific">Cyclocybe aegerita</name>
    <name type="common">Black poplar mushroom</name>
    <name type="synonym">Agrocybe aegerita</name>
    <dbReference type="NCBI Taxonomy" id="1973307"/>
    <lineage>
        <taxon>Eukaryota</taxon>
        <taxon>Fungi</taxon>
        <taxon>Dikarya</taxon>
        <taxon>Basidiomycota</taxon>
        <taxon>Agaricomycotina</taxon>
        <taxon>Agaricomycetes</taxon>
        <taxon>Agaricomycetidae</taxon>
        <taxon>Agaricales</taxon>
        <taxon>Agaricineae</taxon>
        <taxon>Bolbitiaceae</taxon>
        <taxon>Cyclocybe</taxon>
    </lineage>
</organism>
<dbReference type="InterPro" id="IPR000873">
    <property type="entry name" value="AMP-dep_synth/lig_dom"/>
</dbReference>
<feature type="domain" description="AMP-dependent synthetase/ligase" evidence="3">
    <location>
        <begin position="83"/>
        <end position="317"/>
    </location>
</feature>
<dbReference type="Gene3D" id="3.40.50.12780">
    <property type="entry name" value="N-terminal domain of ligase-like"/>
    <property type="match status" value="1"/>
</dbReference>
<accession>A0A8S0WVN0</accession>
<protein>
    <recommendedName>
        <fullName evidence="3">AMP-dependent synthetase/ligase domain-containing protein</fullName>
    </recommendedName>
</protein>
<keyword evidence="1" id="KW-0596">Phosphopantetheine</keyword>
<comment type="caution">
    <text evidence="4">The sequence shown here is derived from an EMBL/GenBank/DDBJ whole genome shotgun (WGS) entry which is preliminary data.</text>
</comment>
<keyword evidence="5" id="KW-1185">Reference proteome</keyword>
<sequence length="524" mass="57294">MESSPINEHVIPMLLAVLKSQVEHAVFRPYLGGDGKWGSISSATFMQDLLFYQNHYRSALGDNSSKNIVGLWLSGRKYSDTVNIMGLMLAGFIPQLFSTNFPNEEVIWDLMEKSGANVLIYDEDFKDKVTSCRVSLISALTETSVTHENTASFAFTPFASGGGTALIVHSSGTTSGMPKLIPVTHSWVTAFIKIKYPAALKQGDFDDANVTNTIGNLAHELIIAFVSSSMGASTSEIVSMITTCGVNRLALYATFLSSYIKAAQKDPAVTAALVSCRQILHTGVSLPEEDEEWAIQNGLRVTTMYGTTETAPVMTSQIGTEATDRLLSLMPGLDAPALIPCQLSSSSEGDTDTKLFEMVARPGKKDSPHPSLFKSPDGLYHTEDVLEEITPGLYRFRGRKGDWIKTLPGFCDANSIEENVKKMCKDILHDAAAVGENRPLACLFIEALPSAEVGGKSEEALVAEVIARTKEFNQRLFTYERIEDPRRIFVVPHGSLPRTKEKGNIRRNAVASIFRDKVDAAFQD</sequence>
<name>A0A8S0WVN0_CYCAE</name>
<evidence type="ECO:0000259" key="3">
    <source>
        <dbReference type="Pfam" id="PF00501"/>
    </source>
</evidence>
<dbReference type="OrthoDB" id="429813at2759"/>
<dbReference type="InterPro" id="IPR051414">
    <property type="entry name" value="Adenylate-forming_Reductase"/>
</dbReference>
<dbReference type="AlphaFoldDB" id="A0A8S0WVN0"/>
<proteinExistence type="predicted"/>
<dbReference type="SUPFAM" id="SSF56801">
    <property type="entry name" value="Acetyl-CoA synthetase-like"/>
    <property type="match status" value="1"/>
</dbReference>
<evidence type="ECO:0000256" key="2">
    <source>
        <dbReference type="ARBA" id="ARBA00022553"/>
    </source>
</evidence>
<dbReference type="PANTHER" id="PTHR43439:SF2">
    <property type="entry name" value="ENZYME, PUTATIVE (JCVI)-RELATED"/>
    <property type="match status" value="1"/>
</dbReference>
<dbReference type="InterPro" id="IPR042099">
    <property type="entry name" value="ANL_N_sf"/>
</dbReference>
<evidence type="ECO:0000256" key="1">
    <source>
        <dbReference type="ARBA" id="ARBA00022450"/>
    </source>
</evidence>
<dbReference type="Pfam" id="PF23562">
    <property type="entry name" value="AMP-binding_C_3"/>
    <property type="match status" value="1"/>
</dbReference>
<dbReference type="Proteomes" id="UP000467700">
    <property type="component" value="Unassembled WGS sequence"/>
</dbReference>
<dbReference type="EMBL" id="CACVBS010000057">
    <property type="protein sequence ID" value="CAA7266896.1"/>
    <property type="molecule type" value="Genomic_DNA"/>
</dbReference>
<reference evidence="4 5" key="1">
    <citation type="submission" date="2020-01" db="EMBL/GenBank/DDBJ databases">
        <authorList>
            <person name="Gupta K D."/>
        </authorList>
    </citation>
    <scope>NUCLEOTIDE SEQUENCE [LARGE SCALE GENOMIC DNA]</scope>
</reference>
<evidence type="ECO:0000313" key="5">
    <source>
        <dbReference type="Proteomes" id="UP000467700"/>
    </source>
</evidence>